<gene>
    <name evidence="2" type="ORF">DPX39_110041200</name>
</gene>
<dbReference type="AlphaFoldDB" id="A0A3L6KYL0"/>
<comment type="caution">
    <text evidence="2">The sequence shown here is derived from an EMBL/GenBank/DDBJ whole genome shotgun (WGS) entry which is preliminary data.</text>
</comment>
<proteinExistence type="predicted"/>
<feature type="region of interest" description="Disordered" evidence="1">
    <location>
        <begin position="181"/>
        <end position="205"/>
    </location>
</feature>
<evidence type="ECO:0000256" key="1">
    <source>
        <dbReference type="SAM" id="MobiDB-lite"/>
    </source>
</evidence>
<dbReference type="Proteomes" id="UP000266743">
    <property type="component" value="Chromosome 11"/>
</dbReference>
<dbReference type="EMBL" id="QSBY01000011">
    <property type="protein sequence ID" value="RHW67977.1"/>
    <property type="molecule type" value="Genomic_DNA"/>
</dbReference>
<reference evidence="2" key="1">
    <citation type="submission" date="2018-09" db="EMBL/GenBank/DDBJ databases">
        <title>whole genome sequence of T. equiperdum IVM-t1 strain.</title>
        <authorList>
            <person name="Suganuma K."/>
        </authorList>
    </citation>
    <scope>NUCLEOTIDE SEQUENCE [LARGE SCALE GENOMIC DNA]</scope>
    <source>
        <strain evidence="2">IVM-t1</strain>
    </source>
</reference>
<feature type="compositionally biased region" description="Basic residues" evidence="1">
    <location>
        <begin position="186"/>
        <end position="205"/>
    </location>
</feature>
<accession>A0A3L6KYL0</accession>
<sequence>MKPEGAKGAVVSDDVGGDSANLAYCSDRITLLSRADIEAFTCCSNGAGGGGASNSENHNGGCGGLASEAQSVEPCSTLDTCIAALPMFLQSEALVLRRHEQQFRHHMKELVELTECITLLCDGSLRQHAAAVAGQPAEQSADAQRAESAALHRMLHRAEELERYVRAAAVERLRSAQRMVLAASTTKRREKVGRKSVVRPPKATK</sequence>
<name>A0A3L6KYL0_9TRYP</name>
<evidence type="ECO:0000313" key="2">
    <source>
        <dbReference type="EMBL" id="RHW67977.1"/>
    </source>
</evidence>
<protein>
    <submittedName>
        <fullName evidence="2">Uncharacterized protein</fullName>
    </submittedName>
</protein>
<organism evidence="2">
    <name type="scientific">Trypanosoma brucei equiperdum</name>
    <dbReference type="NCBI Taxonomy" id="630700"/>
    <lineage>
        <taxon>Eukaryota</taxon>
        <taxon>Discoba</taxon>
        <taxon>Euglenozoa</taxon>
        <taxon>Kinetoplastea</taxon>
        <taxon>Metakinetoplastina</taxon>
        <taxon>Trypanosomatida</taxon>
        <taxon>Trypanosomatidae</taxon>
        <taxon>Trypanosoma</taxon>
    </lineage>
</organism>